<feature type="domain" description="HTH gntR-type" evidence="4">
    <location>
        <begin position="2"/>
        <end position="69"/>
    </location>
</feature>
<dbReference type="PRINTS" id="PR00035">
    <property type="entry name" value="HTHGNTR"/>
</dbReference>
<dbReference type="CDD" id="cd07377">
    <property type="entry name" value="WHTH_GntR"/>
    <property type="match status" value="1"/>
</dbReference>
<dbReference type="SUPFAM" id="SSF48008">
    <property type="entry name" value="GntR ligand-binding domain-like"/>
    <property type="match status" value="1"/>
</dbReference>
<dbReference type="OrthoDB" id="5243844at2"/>
<organism evidence="5 6">
    <name type="scientific">Agrococcus jenensis</name>
    <dbReference type="NCBI Taxonomy" id="46353"/>
    <lineage>
        <taxon>Bacteria</taxon>
        <taxon>Bacillati</taxon>
        <taxon>Actinomycetota</taxon>
        <taxon>Actinomycetes</taxon>
        <taxon>Micrococcales</taxon>
        <taxon>Microbacteriaceae</taxon>
        <taxon>Agrococcus</taxon>
    </lineage>
</organism>
<dbReference type="EMBL" id="RKHJ01000001">
    <property type="protein sequence ID" value="ROR67023.1"/>
    <property type="molecule type" value="Genomic_DNA"/>
</dbReference>
<accession>A0A3N2AVH6</accession>
<dbReference type="SUPFAM" id="SSF46785">
    <property type="entry name" value="Winged helix' DNA-binding domain"/>
    <property type="match status" value="1"/>
</dbReference>
<dbReference type="AlphaFoldDB" id="A0A3N2AVH6"/>
<dbReference type="GO" id="GO:0003677">
    <property type="term" value="F:DNA binding"/>
    <property type="evidence" value="ECO:0007669"/>
    <property type="project" value="UniProtKB-KW"/>
</dbReference>
<dbReference type="Gene3D" id="1.10.10.10">
    <property type="entry name" value="Winged helix-like DNA-binding domain superfamily/Winged helix DNA-binding domain"/>
    <property type="match status" value="1"/>
</dbReference>
<name>A0A3N2AVH6_9MICO</name>
<gene>
    <name evidence="5" type="ORF">EDD26_2421</name>
</gene>
<evidence type="ECO:0000256" key="1">
    <source>
        <dbReference type="ARBA" id="ARBA00023015"/>
    </source>
</evidence>
<dbReference type="InterPro" id="IPR000524">
    <property type="entry name" value="Tscrpt_reg_HTH_GntR"/>
</dbReference>
<reference evidence="5 6" key="1">
    <citation type="submission" date="2018-11" db="EMBL/GenBank/DDBJ databases">
        <title>Sequencing the genomes of 1000 actinobacteria strains.</title>
        <authorList>
            <person name="Klenk H.-P."/>
        </authorList>
    </citation>
    <scope>NUCLEOTIDE SEQUENCE [LARGE SCALE GENOMIC DNA]</scope>
    <source>
        <strain evidence="5 6">DSM 9580</strain>
    </source>
</reference>
<protein>
    <submittedName>
        <fullName evidence="5">DNA-binding GntR family transcriptional regulator</fullName>
    </submittedName>
</protein>
<keyword evidence="3" id="KW-0804">Transcription</keyword>
<dbReference type="Pfam" id="PF07729">
    <property type="entry name" value="FCD"/>
    <property type="match status" value="1"/>
</dbReference>
<dbReference type="InterPro" id="IPR036388">
    <property type="entry name" value="WH-like_DNA-bd_sf"/>
</dbReference>
<sequence>MTEPSTTLADALREQIIAGEFAPGERLSETAVAARLDVSRNTLREAFRVLAQHGLVEHVPHRGVSVASPSTADVVDIYRARRLLECGVLRGASALHPSVADMRAALERAEAALELGDWATVGTANMAFHRALMALSDSPRLERSHGHLAAELRLAFLAIDDPESLHRPFVARNRAVLEALVGDGPEAAADELEHYLTESERRVLGAYARMGRA</sequence>
<evidence type="ECO:0000256" key="3">
    <source>
        <dbReference type="ARBA" id="ARBA00023163"/>
    </source>
</evidence>
<dbReference type="SMART" id="SM00895">
    <property type="entry name" value="FCD"/>
    <property type="match status" value="1"/>
</dbReference>
<evidence type="ECO:0000256" key="2">
    <source>
        <dbReference type="ARBA" id="ARBA00023125"/>
    </source>
</evidence>
<dbReference type="Gene3D" id="1.20.120.530">
    <property type="entry name" value="GntR ligand-binding domain-like"/>
    <property type="match status" value="1"/>
</dbReference>
<dbReference type="Proteomes" id="UP000275456">
    <property type="component" value="Unassembled WGS sequence"/>
</dbReference>
<proteinExistence type="predicted"/>
<dbReference type="InterPro" id="IPR008920">
    <property type="entry name" value="TF_FadR/GntR_C"/>
</dbReference>
<dbReference type="GO" id="GO:0003700">
    <property type="term" value="F:DNA-binding transcription factor activity"/>
    <property type="evidence" value="ECO:0007669"/>
    <property type="project" value="InterPro"/>
</dbReference>
<dbReference type="PROSITE" id="PS50949">
    <property type="entry name" value="HTH_GNTR"/>
    <property type="match status" value="1"/>
</dbReference>
<comment type="caution">
    <text evidence="5">The sequence shown here is derived from an EMBL/GenBank/DDBJ whole genome shotgun (WGS) entry which is preliminary data.</text>
</comment>
<keyword evidence="2 5" id="KW-0238">DNA-binding</keyword>
<evidence type="ECO:0000259" key="4">
    <source>
        <dbReference type="PROSITE" id="PS50949"/>
    </source>
</evidence>
<dbReference type="RefSeq" id="WP_123697939.1">
    <property type="nucleotide sequence ID" value="NZ_RKHJ01000001.1"/>
</dbReference>
<dbReference type="PANTHER" id="PTHR43537">
    <property type="entry name" value="TRANSCRIPTIONAL REGULATOR, GNTR FAMILY"/>
    <property type="match status" value="1"/>
</dbReference>
<evidence type="ECO:0000313" key="6">
    <source>
        <dbReference type="Proteomes" id="UP000275456"/>
    </source>
</evidence>
<dbReference type="SMART" id="SM00345">
    <property type="entry name" value="HTH_GNTR"/>
    <property type="match status" value="1"/>
</dbReference>
<keyword evidence="1" id="KW-0805">Transcription regulation</keyword>
<dbReference type="InterPro" id="IPR011711">
    <property type="entry name" value="GntR_C"/>
</dbReference>
<dbReference type="Pfam" id="PF00392">
    <property type="entry name" value="GntR"/>
    <property type="match status" value="1"/>
</dbReference>
<keyword evidence="6" id="KW-1185">Reference proteome</keyword>
<evidence type="ECO:0000313" key="5">
    <source>
        <dbReference type="EMBL" id="ROR67023.1"/>
    </source>
</evidence>
<dbReference type="PANTHER" id="PTHR43537:SF45">
    <property type="entry name" value="GNTR FAMILY REGULATORY PROTEIN"/>
    <property type="match status" value="1"/>
</dbReference>
<dbReference type="InterPro" id="IPR036390">
    <property type="entry name" value="WH_DNA-bd_sf"/>
</dbReference>